<evidence type="ECO:0000313" key="2">
    <source>
        <dbReference type="Proteomes" id="UP001055811"/>
    </source>
</evidence>
<reference evidence="2" key="1">
    <citation type="journal article" date="2022" name="Mol. Ecol. Resour.">
        <title>The genomes of chicory, endive, great burdock and yacon provide insights into Asteraceae palaeo-polyploidization history and plant inulin production.</title>
        <authorList>
            <person name="Fan W."/>
            <person name="Wang S."/>
            <person name="Wang H."/>
            <person name="Wang A."/>
            <person name="Jiang F."/>
            <person name="Liu H."/>
            <person name="Zhao H."/>
            <person name="Xu D."/>
            <person name="Zhang Y."/>
        </authorList>
    </citation>
    <scope>NUCLEOTIDE SEQUENCE [LARGE SCALE GENOMIC DNA]</scope>
    <source>
        <strain evidence="2">cv. Punajuju</strain>
    </source>
</reference>
<evidence type="ECO:0000313" key="1">
    <source>
        <dbReference type="EMBL" id="KAI3724077.1"/>
    </source>
</evidence>
<protein>
    <submittedName>
        <fullName evidence="1">Uncharacterized protein</fullName>
    </submittedName>
</protein>
<name>A0ACB9BPZ9_CICIN</name>
<proteinExistence type="predicted"/>
<gene>
    <name evidence="1" type="ORF">L2E82_35842</name>
</gene>
<accession>A0ACB9BPZ9</accession>
<dbReference type="EMBL" id="CM042014">
    <property type="protein sequence ID" value="KAI3724077.1"/>
    <property type="molecule type" value="Genomic_DNA"/>
</dbReference>
<sequence length="85" mass="9542">MVMKSSLSILSMVQSFSGFAAEILNLDVFAPGVVWRLYSVYCSLEVPQFFAGFLFRFVGFLWVLHWQSTILPLVGLFLAAVLCCI</sequence>
<organism evidence="1 2">
    <name type="scientific">Cichorium intybus</name>
    <name type="common">Chicory</name>
    <dbReference type="NCBI Taxonomy" id="13427"/>
    <lineage>
        <taxon>Eukaryota</taxon>
        <taxon>Viridiplantae</taxon>
        <taxon>Streptophyta</taxon>
        <taxon>Embryophyta</taxon>
        <taxon>Tracheophyta</taxon>
        <taxon>Spermatophyta</taxon>
        <taxon>Magnoliopsida</taxon>
        <taxon>eudicotyledons</taxon>
        <taxon>Gunneridae</taxon>
        <taxon>Pentapetalae</taxon>
        <taxon>asterids</taxon>
        <taxon>campanulids</taxon>
        <taxon>Asterales</taxon>
        <taxon>Asteraceae</taxon>
        <taxon>Cichorioideae</taxon>
        <taxon>Cichorieae</taxon>
        <taxon>Cichoriinae</taxon>
        <taxon>Cichorium</taxon>
    </lineage>
</organism>
<reference evidence="1 2" key="2">
    <citation type="journal article" date="2022" name="Mol. Ecol. Resour.">
        <title>The genomes of chicory, endive, great burdock and yacon provide insights into Asteraceae paleo-polyploidization history and plant inulin production.</title>
        <authorList>
            <person name="Fan W."/>
            <person name="Wang S."/>
            <person name="Wang H."/>
            <person name="Wang A."/>
            <person name="Jiang F."/>
            <person name="Liu H."/>
            <person name="Zhao H."/>
            <person name="Xu D."/>
            <person name="Zhang Y."/>
        </authorList>
    </citation>
    <scope>NUCLEOTIDE SEQUENCE [LARGE SCALE GENOMIC DNA]</scope>
    <source>
        <strain evidence="2">cv. Punajuju</strain>
        <tissue evidence="1">Leaves</tissue>
    </source>
</reference>
<dbReference type="Proteomes" id="UP001055811">
    <property type="component" value="Linkage Group LG06"/>
</dbReference>
<keyword evidence="2" id="KW-1185">Reference proteome</keyword>
<comment type="caution">
    <text evidence="1">The sequence shown here is derived from an EMBL/GenBank/DDBJ whole genome shotgun (WGS) entry which is preliminary data.</text>
</comment>